<protein>
    <submittedName>
        <fullName evidence="1">t-SNARE</fullName>
    </submittedName>
</protein>
<dbReference type="EMBL" id="JAGIZQ010000002">
    <property type="protein sequence ID" value="KAH6641459.1"/>
    <property type="molecule type" value="Genomic_DNA"/>
</dbReference>
<evidence type="ECO:0000313" key="2">
    <source>
        <dbReference type="Proteomes" id="UP000724584"/>
    </source>
</evidence>
<gene>
    <name evidence="1" type="ORF">F5144DRAFT_590743</name>
</gene>
<accession>A0ACB7PKD4</accession>
<name>A0ACB7PKD4_9PEZI</name>
<keyword evidence="2" id="KW-1185">Reference proteome</keyword>
<dbReference type="Proteomes" id="UP000724584">
    <property type="component" value="Unassembled WGS sequence"/>
</dbReference>
<comment type="caution">
    <text evidence="1">The sequence shown here is derived from an EMBL/GenBank/DDBJ whole genome shotgun (WGS) entry which is preliminary data.</text>
</comment>
<reference evidence="1 2" key="1">
    <citation type="journal article" date="2021" name="Nat. Commun.">
        <title>Genetic determinants of endophytism in the Arabidopsis root mycobiome.</title>
        <authorList>
            <person name="Mesny F."/>
            <person name="Miyauchi S."/>
            <person name="Thiergart T."/>
            <person name="Pickel B."/>
            <person name="Atanasova L."/>
            <person name="Karlsson M."/>
            <person name="Huettel B."/>
            <person name="Barry K.W."/>
            <person name="Haridas S."/>
            <person name="Chen C."/>
            <person name="Bauer D."/>
            <person name="Andreopoulos W."/>
            <person name="Pangilinan J."/>
            <person name="LaButti K."/>
            <person name="Riley R."/>
            <person name="Lipzen A."/>
            <person name="Clum A."/>
            <person name="Drula E."/>
            <person name="Henrissat B."/>
            <person name="Kohler A."/>
            <person name="Grigoriev I.V."/>
            <person name="Martin F.M."/>
            <person name="Hacquard S."/>
        </authorList>
    </citation>
    <scope>NUCLEOTIDE SEQUENCE [LARGE SCALE GENOMIC DNA]</scope>
    <source>
        <strain evidence="1 2">MPI-SDFR-AT-0079</strain>
    </source>
</reference>
<evidence type="ECO:0000313" key="1">
    <source>
        <dbReference type="EMBL" id="KAH6641459.1"/>
    </source>
</evidence>
<sequence>MWRDRTNLYISYRQSYAHHPTQRNRYGPSTTGDRFGGSGASTGVLFSADEDRRGLLSSGAYDVDDGDAVIEMDLLPPRWADVSDEVTELLADIASKSQKLERLHQKHVLPGFNDEETKKAEEGEIERLTQGITRGFHECGRCIQRIEQMVREGKAKGQMSRADQTMAKNIKVNLAARVQEASAGFRKKQSTYLKSRAACADDRTYSQSMLQTTTHQKLLHSNDAVISQREKEIEEIAQGIIELSDLFRDMQAIVIDQGTMLDRIDYNVESMASHVKDAAKELKTAEGYQKKTTKRKIIFLLLLIIAAMIILLVIKPKKRGAANDDESKGCAIHAESTLRIGQSELGRQPTRHALDGSQLGPELALQATHPINHHLGHPANTSNRPDDHIPTPHSFKMAFMDSQNKVNQYQKSYQKAYKAHTRIWRINPRSGMMLTPFTIVLWGTTAGMIHHGAMLELGWGIEFRLVYVGQGPGNRSDKSARVGVFTTNLNNSRSS</sequence>
<proteinExistence type="predicted"/>
<organism evidence="1 2">
    <name type="scientific">Chaetomium tenue</name>
    <dbReference type="NCBI Taxonomy" id="1854479"/>
    <lineage>
        <taxon>Eukaryota</taxon>
        <taxon>Fungi</taxon>
        <taxon>Dikarya</taxon>
        <taxon>Ascomycota</taxon>
        <taxon>Pezizomycotina</taxon>
        <taxon>Sordariomycetes</taxon>
        <taxon>Sordariomycetidae</taxon>
        <taxon>Sordariales</taxon>
        <taxon>Chaetomiaceae</taxon>
        <taxon>Chaetomium</taxon>
    </lineage>
</organism>